<organism evidence="5 7">
    <name type="scientific">Ficus carica</name>
    <name type="common">Common fig</name>
    <dbReference type="NCBI Taxonomy" id="3494"/>
    <lineage>
        <taxon>Eukaryota</taxon>
        <taxon>Viridiplantae</taxon>
        <taxon>Streptophyta</taxon>
        <taxon>Embryophyta</taxon>
        <taxon>Tracheophyta</taxon>
        <taxon>Spermatophyta</taxon>
        <taxon>Magnoliopsida</taxon>
        <taxon>eudicotyledons</taxon>
        <taxon>Gunneridae</taxon>
        <taxon>Pentapetalae</taxon>
        <taxon>rosids</taxon>
        <taxon>fabids</taxon>
        <taxon>Rosales</taxon>
        <taxon>Moraceae</taxon>
        <taxon>Ficeae</taxon>
        <taxon>Ficus</taxon>
    </lineage>
</organism>
<evidence type="ECO:0000313" key="6">
    <source>
        <dbReference type="EMBL" id="GMN70432.1"/>
    </source>
</evidence>
<keyword evidence="1" id="KW-0472">Membrane</keyword>
<keyword evidence="1" id="KW-0812">Transmembrane</keyword>
<evidence type="ECO:0000256" key="1">
    <source>
        <dbReference type="SAM" id="Phobius"/>
    </source>
</evidence>
<dbReference type="EMBL" id="BTGU01001143">
    <property type="protein sequence ID" value="GMN70428.1"/>
    <property type="molecule type" value="Genomic_DNA"/>
</dbReference>
<evidence type="ECO:0000313" key="7">
    <source>
        <dbReference type="Proteomes" id="UP001187192"/>
    </source>
</evidence>
<dbReference type="Proteomes" id="UP001187192">
    <property type="component" value="Unassembled WGS sequence"/>
</dbReference>
<sequence>MFTARRGMRITMISTNTSCSMLALLLVLIAAVDGGRQPIITFDRYPVSDGIDGDDHVHNQLDQNNSILLLPSQEFEWNSSEEINECDQMYGFLPCSNNMFGHLFLIVVYEFLLFHGESYLAEGSESIFKILGPGFFGASAFHVLGALPESLLLLGMYFPFRIFLW</sequence>
<evidence type="ECO:0000313" key="4">
    <source>
        <dbReference type="EMBL" id="GMN70428.1"/>
    </source>
</evidence>
<evidence type="ECO:0000313" key="5">
    <source>
        <dbReference type="EMBL" id="GMN70429.1"/>
    </source>
</evidence>
<accession>A0AA88JDX2</accession>
<protein>
    <submittedName>
        <fullName evidence="5">Uncharacterized protein</fullName>
    </submittedName>
</protein>
<dbReference type="EMBL" id="BTGU01001145">
    <property type="protein sequence ID" value="GMN70432.1"/>
    <property type="molecule type" value="Genomic_DNA"/>
</dbReference>
<feature type="transmembrane region" description="Helical" evidence="1">
    <location>
        <begin position="99"/>
        <end position="121"/>
    </location>
</feature>
<evidence type="ECO:0000256" key="2">
    <source>
        <dbReference type="SAM" id="SignalP"/>
    </source>
</evidence>
<keyword evidence="2" id="KW-0732">Signal</keyword>
<dbReference type="AlphaFoldDB" id="A0AA88JDX2"/>
<gene>
    <name evidence="3" type="ORF">TIFTF001_039469</name>
    <name evidence="4" type="ORF">TIFTF001_039471</name>
    <name evidence="5" type="ORF">TIFTF001_039473</name>
    <name evidence="6" type="ORF">TIFTF001_039475</name>
</gene>
<evidence type="ECO:0000313" key="3">
    <source>
        <dbReference type="EMBL" id="GMN70425.1"/>
    </source>
</evidence>
<feature type="signal peptide" evidence="2">
    <location>
        <begin position="1"/>
        <end position="34"/>
    </location>
</feature>
<dbReference type="EMBL" id="BTGU01001142">
    <property type="protein sequence ID" value="GMN70425.1"/>
    <property type="molecule type" value="Genomic_DNA"/>
</dbReference>
<feature type="transmembrane region" description="Helical" evidence="1">
    <location>
        <begin position="133"/>
        <end position="158"/>
    </location>
</feature>
<dbReference type="EMBL" id="BTGU01001144">
    <property type="protein sequence ID" value="GMN70429.1"/>
    <property type="molecule type" value="Genomic_DNA"/>
</dbReference>
<keyword evidence="7" id="KW-1185">Reference proteome</keyword>
<proteinExistence type="predicted"/>
<name>A0AA88JDX2_FICCA</name>
<reference evidence="5" key="1">
    <citation type="submission" date="2023-07" db="EMBL/GenBank/DDBJ databases">
        <title>draft genome sequence of fig (Ficus carica).</title>
        <authorList>
            <person name="Takahashi T."/>
            <person name="Nishimura K."/>
        </authorList>
    </citation>
    <scope>NUCLEOTIDE SEQUENCE</scope>
</reference>
<feature type="chain" id="PRO_5041851776" evidence="2">
    <location>
        <begin position="35"/>
        <end position="165"/>
    </location>
</feature>
<keyword evidence="1" id="KW-1133">Transmembrane helix</keyword>
<comment type="caution">
    <text evidence="5">The sequence shown here is derived from an EMBL/GenBank/DDBJ whole genome shotgun (WGS) entry which is preliminary data.</text>
</comment>